<comment type="subunit">
    <text evidence="4 13">Heterodimer of LeuC and LeuD.</text>
</comment>
<dbReference type="InterPro" id="IPR004430">
    <property type="entry name" value="3-IsopropMal_deHydase_lsu"/>
</dbReference>
<comment type="function">
    <text evidence="2 13">Catalyzes the isomerization between 2-isopropylmalate and 3-isopropylmalate, via the formation of 2-isopropylmaleate.</text>
</comment>
<dbReference type="PROSITE" id="PS01244">
    <property type="entry name" value="ACONITASE_2"/>
    <property type="match status" value="1"/>
</dbReference>
<dbReference type="InterPro" id="IPR018136">
    <property type="entry name" value="Aconitase_4Fe-4S_BS"/>
</dbReference>
<evidence type="ECO:0000313" key="16">
    <source>
        <dbReference type="Proteomes" id="UP000253529"/>
    </source>
</evidence>
<dbReference type="InterPro" id="IPR015931">
    <property type="entry name" value="Acnase/IPM_dHydase_lsu_aba_1/3"/>
</dbReference>
<evidence type="ECO:0000259" key="14">
    <source>
        <dbReference type="Pfam" id="PF00330"/>
    </source>
</evidence>
<dbReference type="CDD" id="cd01583">
    <property type="entry name" value="IPMI"/>
    <property type="match status" value="1"/>
</dbReference>
<evidence type="ECO:0000256" key="2">
    <source>
        <dbReference type="ARBA" id="ARBA00002695"/>
    </source>
</evidence>
<dbReference type="Proteomes" id="UP000253529">
    <property type="component" value="Unassembled WGS sequence"/>
</dbReference>
<evidence type="ECO:0000256" key="7">
    <source>
        <dbReference type="ARBA" id="ARBA00022605"/>
    </source>
</evidence>
<name>A0A366EVI2_9HYPH</name>
<keyword evidence="6 13" id="KW-0004">4Fe-4S</keyword>
<keyword evidence="10 13" id="KW-0411">Iron-sulfur</keyword>
<dbReference type="InterPro" id="IPR033941">
    <property type="entry name" value="IPMI_cat"/>
</dbReference>
<keyword evidence="5 13" id="KW-0432">Leucine biosynthesis</keyword>
<dbReference type="HAMAP" id="MF_01026">
    <property type="entry name" value="LeuC_type1"/>
    <property type="match status" value="1"/>
</dbReference>
<dbReference type="OrthoDB" id="9802769at2"/>
<evidence type="ECO:0000256" key="3">
    <source>
        <dbReference type="ARBA" id="ARBA00004729"/>
    </source>
</evidence>
<keyword evidence="16" id="KW-1185">Reference proteome</keyword>
<feature type="domain" description="Aconitase/3-isopropylmalate dehydratase large subunit alpha/beta/alpha" evidence="14">
    <location>
        <begin position="9"/>
        <end position="458"/>
    </location>
</feature>
<evidence type="ECO:0000313" key="15">
    <source>
        <dbReference type="EMBL" id="RBP06388.1"/>
    </source>
</evidence>
<dbReference type="PANTHER" id="PTHR43822">
    <property type="entry name" value="HOMOACONITASE, MITOCHONDRIAL-RELATED"/>
    <property type="match status" value="1"/>
</dbReference>
<dbReference type="AlphaFoldDB" id="A0A366EVI2"/>
<dbReference type="GO" id="GO:0046872">
    <property type="term" value="F:metal ion binding"/>
    <property type="evidence" value="ECO:0007669"/>
    <property type="project" value="UniProtKB-KW"/>
</dbReference>
<sequence length="467" mass="50023">MAKPRTLYDKIWDDHVIETAGGSSLIYIDRHLVHEVTSPQAFEGLRLSGRRVRAPEKTLAVVDHNIQTTDRSQGIADPESRQQVETLAANAKAFGIEYYDEFDPRQGVVHIIGPEQGFTLPGTTIVCGDSHTSTHGAFGALAHGIGTSEVEHVLATQTLIQAKAKNMRVRVDGTLPDGVTAKDIILAVIGEIGTAGGTGHVIEYCGEAIEALSMEGRMTVCNMSIEGGARAGLVAPDAKTYAYLEGRPKSPKGAAWEQALRYWETLRSDDGAAFDAEIVLDASDLPPIVTWGTSPQDVATIAGFVPRLEDAANDQKRAGLQRALDYMGLKGGEKIADLAIDRVFIGSCTNGRIEDLRAAAKIAEGKRVSERVSAMVVPGSGLVKAQAEAEGLDKIFLAAGFEWREPGCSMCLAMNPDKLLPGERCASTSNRNFEGRQGYKGRTHLVSPAMAAAAAIAGRFVDVRAWR</sequence>
<evidence type="ECO:0000256" key="1">
    <source>
        <dbReference type="ARBA" id="ARBA00000491"/>
    </source>
</evidence>
<comment type="caution">
    <text evidence="15">The sequence shown here is derived from an EMBL/GenBank/DDBJ whole genome shotgun (WGS) entry which is preliminary data.</text>
</comment>
<dbReference type="NCBIfam" id="TIGR00170">
    <property type="entry name" value="leuC"/>
    <property type="match status" value="1"/>
</dbReference>
<keyword evidence="9 13" id="KW-0408">Iron</keyword>
<evidence type="ECO:0000256" key="4">
    <source>
        <dbReference type="ARBA" id="ARBA00011271"/>
    </source>
</evidence>
<evidence type="ECO:0000256" key="10">
    <source>
        <dbReference type="ARBA" id="ARBA00023014"/>
    </source>
</evidence>
<evidence type="ECO:0000256" key="12">
    <source>
        <dbReference type="ARBA" id="ARBA00023304"/>
    </source>
</evidence>
<comment type="cofactor">
    <cofactor evidence="13">
        <name>[4Fe-4S] cluster</name>
        <dbReference type="ChEBI" id="CHEBI:49883"/>
    </cofactor>
    <text evidence="13">Binds 1 [4Fe-4S] cluster per subunit.</text>
</comment>
<comment type="pathway">
    <text evidence="3 13">Amino-acid biosynthesis; L-leucine biosynthesis; L-leucine from 3-methyl-2-oxobutanoate: step 2/4.</text>
</comment>
<dbReference type="FunFam" id="3.30.499.10:FF:000007">
    <property type="entry name" value="3-isopropylmalate dehydratase large subunit"/>
    <property type="match status" value="1"/>
</dbReference>
<keyword evidence="8 13" id="KW-0479">Metal-binding</keyword>
<dbReference type="SUPFAM" id="SSF53732">
    <property type="entry name" value="Aconitase iron-sulfur domain"/>
    <property type="match status" value="1"/>
</dbReference>
<keyword evidence="12 13" id="KW-0100">Branched-chain amino acid biosynthesis</keyword>
<comment type="catalytic activity">
    <reaction evidence="1 13">
        <text>(2R,3S)-3-isopropylmalate = (2S)-2-isopropylmalate</text>
        <dbReference type="Rhea" id="RHEA:32287"/>
        <dbReference type="ChEBI" id="CHEBI:1178"/>
        <dbReference type="ChEBI" id="CHEBI:35121"/>
        <dbReference type="EC" id="4.2.1.33"/>
    </reaction>
</comment>
<keyword evidence="7 13" id="KW-0028">Amino-acid biosynthesis</keyword>
<dbReference type="Pfam" id="PF00330">
    <property type="entry name" value="Aconitase"/>
    <property type="match status" value="1"/>
</dbReference>
<dbReference type="InterPro" id="IPR050067">
    <property type="entry name" value="IPM_dehydratase_rel_enz"/>
</dbReference>
<evidence type="ECO:0000256" key="11">
    <source>
        <dbReference type="ARBA" id="ARBA00023239"/>
    </source>
</evidence>
<organism evidence="15 16">
    <name type="scientific">Roseiarcus fermentans</name>
    <dbReference type="NCBI Taxonomy" id="1473586"/>
    <lineage>
        <taxon>Bacteria</taxon>
        <taxon>Pseudomonadati</taxon>
        <taxon>Pseudomonadota</taxon>
        <taxon>Alphaproteobacteria</taxon>
        <taxon>Hyphomicrobiales</taxon>
        <taxon>Roseiarcaceae</taxon>
        <taxon>Roseiarcus</taxon>
    </lineage>
</organism>
<feature type="binding site" evidence="13">
    <location>
        <position position="408"/>
    </location>
    <ligand>
        <name>[4Fe-4S] cluster</name>
        <dbReference type="ChEBI" id="CHEBI:49883"/>
    </ligand>
</feature>
<dbReference type="GO" id="GO:0009098">
    <property type="term" value="P:L-leucine biosynthetic process"/>
    <property type="evidence" value="ECO:0007669"/>
    <property type="project" value="UniProtKB-UniRule"/>
</dbReference>
<dbReference type="EC" id="4.2.1.33" evidence="13"/>
<dbReference type="InterPro" id="IPR001030">
    <property type="entry name" value="Acoase/IPM_deHydtase_lsu_aba"/>
</dbReference>
<dbReference type="GO" id="GO:0003861">
    <property type="term" value="F:3-isopropylmalate dehydratase activity"/>
    <property type="evidence" value="ECO:0007669"/>
    <property type="project" value="UniProtKB-UniRule"/>
</dbReference>
<dbReference type="NCBIfam" id="NF009116">
    <property type="entry name" value="PRK12466.1"/>
    <property type="match status" value="1"/>
</dbReference>
<evidence type="ECO:0000256" key="6">
    <source>
        <dbReference type="ARBA" id="ARBA00022485"/>
    </source>
</evidence>
<dbReference type="InterPro" id="IPR036008">
    <property type="entry name" value="Aconitase_4Fe-4S_dom"/>
</dbReference>
<evidence type="ECO:0000256" key="9">
    <source>
        <dbReference type="ARBA" id="ARBA00023004"/>
    </source>
</evidence>
<gene>
    <name evidence="13" type="primary">leuC</name>
    <name evidence="15" type="ORF">DFR50_1318</name>
</gene>
<protein>
    <recommendedName>
        <fullName evidence="13">3-isopropylmalate dehydratase large subunit</fullName>
        <ecNumber evidence="13">4.2.1.33</ecNumber>
    </recommendedName>
    <alternativeName>
        <fullName evidence="13">Alpha-IPM isomerase</fullName>
        <shortName evidence="13">IPMI</shortName>
    </alternativeName>
    <alternativeName>
        <fullName evidence="13">Isopropylmalate isomerase</fullName>
    </alternativeName>
</protein>
<dbReference type="Gene3D" id="3.30.499.10">
    <property type="entry name" value="Aconitase, domain 3"/>
    <property type="match status" value="2"/>
</dbReference>
<proteinExistence type="inferred from homology"/>
<dbReference type="NCBIfam" id="NF004016">
    <property type="entry name" value="PRK05478.1"/>
    <property type="match status" value="1"/>
</dbReference>
<dbReference type="PROSITE" id="PS00450">
    <property type="entry name" value="ACONITASE_1"/>
    <property type="match status" value="1"/>
</dbReference>
<evidence type="ECO:0000256" key="5">
    <source>
        <dbReference type="ARBA" id="ARBA00022430"/>
    </source>
</evidence>
<dbReference type="UniPathway" id="UPA00048">
    <property type="reaction ID" value="UER00071"/>
</dbReference>
<comment type="similarity">
    <text evidence="13">Belongs to the aconitase/IPM isomerase family. LeuC type 1 subfamily.</text>
</comment>
<accession>A0A366EVI2</accession>
<feature type="binding site" evidence="13">
    <location>
        <position position="411"/>
    </location>
    <ligand>
        <name>[4Fe-4S] cluster</name>
        <dbReference type="ChEBI" id="CHEBI:49883"/>
    </ligand>
</feature>
<dbReference type="GO" id="GO:0051539">
    <property type="term" value="F:4 iron, 4 sulfur cluster binding"/>
    <property type="evidence" value="ECO:0007669"/>
    <property type="project" value="UniProtKB-KW"/>
</dbReference>
<dbReference type="RefSeq" id="WP_113891588.1">
    <property type="nucleotide sequence ID" value="NZ_QNRK01000031.1"/>
</dbReference>
<evidence type="ECO:0000256" key="13">
    <source>
        <dbReference type="HAMAP-Rule" id="MF_01026"/>
    </source>
</evidence>
<dbReference type="EMBL" id="QNRK01000031">
    <property type="protein sequence ID" value="RBP06388.1"/>
    <property type="molecule type" value="Genomic_DNA"/>
</dbReference>
<feature type="binding site" evidence="13">
    <location>
        <position position="348"/>
    </location>
    <ligand>
        <name>[4Fe-4S] cluster</name>
        <dbReference type="ChEBI" id="CHEBI:49883"/>
    </ligand>
</feature>
<dbReference type="PRINTS" id="PR00415">
    <property type="entry name" value="ACONITASE"/>
</dbReference>
<evidence type="ECO:0000256" key="8">
    <source>
        <dbReference type="ARBA" id="ARBA00022723"/>
    </source>
</evidence>
<keyword evidence="11 13" id="KW-0456">Lyase</keyword>
<reference evidence="15 16" key="1">
    <citation type="submission" date="2018-06" db="EMBL/GenBank/DDBJ databases">
        <title>Genomic Encyclopedia of Type Strains, Phase IV (KMG-IV): sequencing the most valuable type-strain genomes for metagenomic binning, comparative biology and taxonomic classification.</title>
        <authorList>
            <person name="Goeker M."/>
        </authorList>
    </citation>
    <scope>NUCLEOTIDE SEQUENCE [LARGE SCALE GENOMIC DNA]</scope>
    <source>
        <strain evidence="15 16">DSM 24875</strain>
    </source>
</reference>
<dbReference type="PANTHER" id="PTHR43822:SF9">
    <property type="entry name" value="3-ISOPROPYLMALATE DEHYDRATASE"/>
    <property type="match status" value="1"/>
</dbReference>